<name>A0A329MIT0_9MYCO</name>
<evidence type="ECO:0000313" key="3">
    <source>
        <dbReference type="Proteomes" id="UP000250915"/>
    </source>
</evidence>
<evidence type="ECO:0000256" key="1">
    <source>
        <dbReference type="SAM" id="MobiDB-lite"/>
    </source>
</evidence>
<protein>
    <submittedName>
        <fullName evidence="2">Uncharacterized protein</fullName>
    </submittedName>
</protein>
<feature type="compositionally biased region" description="Low complexity" evidence="1">
    <location>
        <begin position="354"/>
        <end position="364"/>
    </location>
</feature>
<dbReference type="OrthoDB" id="9804926at2"/>
<feature type="compositionally biased region" description="Basic and acidic residues" evidence="1">
    <location>
        <begin position="365"/>
        <end position="386"/>
    </location>
</feature>
<evidence type="ECO:0000313" key="2">
    <source>
        <dbReference type="EMBL" id="RAV17507.1"/>
    </source>
</evidence>
<feature type="region of interest" description="Disordered" evidence="1">
    <location>
        <begin position="353"/>
        <end position="386"/>
    </location>
</feature>
<dbReference type="AlphaFoldDB" id="A0A329MIT0"/>
<proteinExistence type="predicted"/>
<sequence length="400" mass="42347">MQVYSKAFASIEEVAEKDYGPNGGFTAILSTPSEDRDGDELFQEEWKDFTFDRYPLDMDHGMSVAETVGSFTPYFDGQKMMMDAYFSSIPRAQEVRTLVDEGHIRTVSVAFMVDKTKKSGEKKRELLNAGIVAIPSNRDAVILASKAASALKDAFSDATEGDVPDEVKKAVLDALGVKEAAAPKDSEGEAKAAVYVDVLPRIDMDQWEKSINEAVTKAGATASGIGSDGALVQAIHDASSHLGAACPVIEVADPGTGASDGANKSTDDVETKDVDAHQVVAGLDAIIDEAVDLSATADRSTLPEPVGQALDLLVGAKEAVASLMEMLGIFDPDGDKSVDPAEAFAKALDEVLTPDESPAEAAAASDKEPAPADDAAETKKAQRERTAQRYELLARTKINS</sequence>
<dbReference type="Proteomes" id="UP000250915">
    <property type="component" value="Unassembled WGS sequence"/>
</dbReference>
<organism evidence="2 3">
    <name type="scientific">Mycobacterium colombiense</name>
    <dbReference type="NCBI Taxonomy" id="339268"/>
    <lineage>
        <taxon>Bacteria</taxon>
        <taxon>Bacillati</taxon>
        <taxon>Actinomycetota</taxon>
        <taxon>Actinomycetes</taxon>
        <taxon>Mycobacteriales</taxon>
        <taxon>Mycobacteriaceae</taxon>
        <taxon>Mycobacterium</taxon>
        <taxon>Mycobacterium avium complex (MAC)</taxon>
    </lineage>
</organism>
<reference evidence="2 3" key="1">
    <citation type="submission" date="2018-06" db="EMBL/GenBank/DDBJ databases">
        <title>NTM in soil in Japan.</title>
        <authorList>
            <person name="Ohya K."/>
        </authorList>
    </citation>
    <scope>NUCLEOTIDE SEQUENCE [LARGE SCALE GENOMIC DNA]</scope>
    <source>
        <strain evidence="2 3">GF28</strain>
    </source>
</reference>
<dbReference type="RefSeq" id="WP_112630632.1">
    <property type="nucleotide sequence ID" value="NZ_QMEV01000001.1"/>
</dbReference>
<accession>A0A329MIT0</accession>
<dbReference type="EMBL" id="QMEV01000001">
    <property type="protein sequence ID" value="RAV17507.1"/>
    <property type="molecule type" value="Genomic_DNA"/>
</dbReference>
<comment type="caution">
    <text evidence="2">The sequence shown here is derived from an EMBL/GenBank/DDBJ whole genome shotgun (WGS) entry which is preliminary data.</text>
</comment>
<gene>
    <name evidence="2" type="ORF">DQP57_00335</name>
</gene>